<dbReference type="RefSeq" id="WP_218096372.1">
    <property type="nucleotide sequence ID" value="NZ_CAJVAS010000094.1"/>
</dbReference>
<name>A0A916KAY5_9BACL</name>
<comment type="caution">
    <text evidence="2">The sequence shown here is derived from an EMBL/GenBank/DDBJ whole genome shotgun (WGS) entry which is preliminary data.</text>
</comment>
<dbReference type="Proteomes" id="UP000693672">
    <property type="component" value="Unassembled WGS sequence"/>
</dbReference>
<dbReference type="AlphaFoldDB" id="A0A916KAY5"/>
<evidence type="ECO:0008006" key="4">
    <source>
        <dbReference type="Google" id="ProtNLM"/>
    </source>
</evidence>
<feature type="signal peptide" evidence="1">
    <location>
        <begin position="1"/>
        <end position="28"/>
    </location>
</feature>
<dbReference type="PANTHER" id="PTHR43649">
    <property type="entry name" value="ARABINOSE-BINDING PROTEIN-RELATED"/>
    <property type="match status" value="1"/>
</dbReference>
<dbReference type="EMBL" id="CAJVAS010000094">
    <property type="protein sequence ID" value="CAG7653284.1"/>
    <property type="molecule type" value="Genomic_DNA"/>
</dbReference>
<proteinExistence type="predicted"/>
<dbReference type="InterPro" id="IPR006059">
    <property type="entry name" value="SBP"/>
</dbReference>
<dbReference type="PROSITE" id="PS51257">
    <property type="entry name" value="PROKAR_LIPOPROTEIN"/>
    <property type="match status" value="1"/>
</dbReference>
<dbReference type="InterPro" id="IPR050490">
    <property type="entry name" value="Bact_solute-bd_prot1"/>
</dbReference>
<accession>A0A916KAY5</accession>
<feature type="chain" id="PRO_5037137453" description="Extracellular solute-binding protein" evidence="1">
    <location>
        <begin position="29"/>
        <end position="442"/>
    </location>
</feature>
<keyword evidence="1" id="KW-0732">Signal</keyword>
<evidence type="ECO:0000313" key="3">
    <source>
        <dbReference type="Proteomes" id="UP000693672"/>
    </source>
</evidence>
<organism evidence="2 3">
    <name type="scientific">Paenibacillus solanacearum</name>
    <dbReference type="NCBI Taxonomy" id="2048548"/>
    <lineage>
        <taxon>Bacteria</taxon>
        <taxon>Bacillati</taxon>
        <taxon>Bacillota</taxon>
        <taxon>Bacilli</taxon>
        <taxon>Bacillales</taxon>
        <taxon>Paenibacillaceae</taxon>
        <taxon>Paenibacillus</taxon>
    </lineage>
</organism>
<keyword evidence="3" id="KW-1185">Reference proteome</keyword>
<dbReference type="Pfam" id="PF01547">
    <property type="entry name" value="SBP_bac_1"/>
    <property type="match status" value="1"/>
</dbReference>
<sequence>MSRKAKGTMIRKFVIWGLLFPLISTVSACMGTKGGDEGGGKAAEGKKEPVELVFYSTSGDFDTDGFMTMFGNKIKEKYPYVTPKFIPYGKDTSPDKLLTAGEPLDIMYLSSGQTRYLLDYEIQYDISELIKKYKYDLSRMEPTTVEIQRMIANGGIYGLPVYNNTMTMFYNKDLFDRFGVMYPKDGLTWDELYELAKVMSRFDGAQQYQGITLSLAHTMPTNQFSIPYTDSHNKVNYTSGDFKKLFTAWTRFYQLTGNEVNKKTVSYTVQVNAFDKDKTIAMFLGLAALGPARFKEVLNWDVASFPVFQEKPEIGPQPYPTYFYITKTSKHKDVAFEVISYLTSDEFQLHLARNGLFPALKSRDAMKEYGQNIPFLKNKNMNGFLPKQFAPPAKPSTFQSVAHTPLHGAFDAVLLKEKDINTALREAEEKANKAVEAQLAGK</sequence>
<evidence type="ECO:0000313" key="2">
    <source>
        <dbReference type="EMBL" id="CAG7653284.1"/>
    </source>
</evidence>
<gene>
    <name evidence="2" type="ORF">PAESOLCIP111_06733</name>
</gene>
<dbReference type="PANTHER" id="PTHR43649:SF17">
    <property type="entry name" value="ABC TRANSPORTER SOLUTE BINDING PROTEIN-SUGAR TRANSPORT"/>
    <property type="match status" value="1"/>
</dbReference>
<reference evidence="2" key="1">
    <citation type="submission" date="2021-06" db="EMBL/GenBank/DDBJ databases">
        <authorList>
            <person name="Criscuolo A."/>
        </authorList>
    </citation>
    <scope>NUCLEOTIDE SEQUENCE</scope>
    <source>
        <strain evidence="2">CIP111600</strain>
    </source>
</reference>
<protein>
    <recommendedName>
        <fullName evidence="4">Extracellular solute-binding protein</fullName>
    </recommendedName>
</protein>
<evidence type="ECO:0000256" key="1">
    <source>
        <dbReference type="SAM" id="SignalP"/>
    </source>
</evidence>